<accession>A0A918KHI9</accession>
<keyword evidence="3" id="KW-1185">Reference proteome</keyword>
<organism evidence="2 3">
    <name type="scientific">Litorimonas cladophorae</name>
    <dbReference type="NCBI Taxonomy" id="1220491"/>
    <lineage>
        <taxon>Bacteria</taxon>
        <taxon>Pseudomonadati</taxon>
        <taxon>Pseudomonadota</taxon>
        <taxon>Alphaproteobacteria</taxon>
        <taxon>Maricaulales</taxon>
        <taxon>Robiginitomaculaceae</taxon>
    </lineage>
</organism>
<sequence>MLNDNTTPYHDDQPEISGGTPMAPMIPDWSAQNSAAFQKEITSFEHNLAGTGLFTDEALIDLLERHPSEKLDVCTMGASDHPLYPNKFRTGDFRDVPGKVLLDAAKAGRVWINVREAMNIHPEYKSALDRMYGELSEKTGNRAFNPRGGILISSPVARVPYHFDKTETILWHVRGQKRMYLYPLTQKFIPDESYEASITDFLSDDLPYDASYDEAATVIDIPEGAALTWPLNQPHRVDNQTFCVSVTTEYSTRESGMKNAAMVTNATLRHRFGMSPSYATDSELSRKVKSIAGRVLRKTPLVPDTSSPDMVTFRIDANADDFIVDTDPYPRTF</sequence>
<proteinExistence type="predicted"/>
<feature type="region of interest" description="Disordered" evidence="1">
    <location>
        <begin position="1"/>
        <end position="28"/>
    </location>
</feature>
<comment type="caution">
    <text evidence="2">The sequence shown here is derived from an EMBL/GenBank/DDBJ whole genome shotgun (WGS) entry which is preliminary data.</text>
</comment>
<evidence type="ECO:0000313" key="2">
    <source>
        <dbReference type="EMBL" id="GGX63748.1"/>
    </source>
</evidence>
<evidence type="ECO:0000313" key="3">
    <source>
        <dbReference type="Proteomes" id="UP000600865"/>
    </source>
</evidence>
<evidence type="ECO:0000256" key="1">
    <source>
        <dbReference type="SAM" id="MobiDB-lite"/>
    </source>
</evidence>
<gene>
    <name evidence="2" type="ORF">GCM10011309_12210</name>
</gene>
<name>A0A918KHI9_9PROT</name>
<dbReference type="EMBL" id="BMYV01000001">
    <property type="protein sequence ID" value="GGX63748.1"/>
    <property type="molecule type" value="Genomic_DNA"/>
</dbReference>
<dbReference type="Proteomes" id="UP000600865">
    <property type="component" value="Unassembled WGS sequence"/>
</dbReference>
<dbReference type="AlphaFoldDB" id="A0A918KHI9"/>
<dbReference type="Gene3D" id="2.60.120.650">
    <property type="entry name" value="Cupin"/>
    <property type="match status" value="1"/>
</dbReference>
<reference evidence="2 3" key="1">
    <citation type="journal article" date="2014" name="Int. J. Syst. Evol. Microbiol.">
        <title>Complete genome sequence of Corynebacterium casei LMG S-19264T (=DSM 44701T), isolated from a smear-ripened cheese.</title>
        <authorList>
            <consortium name="US DOE Joint Genome Institute (JGI-PGF)"/>
            <person name="Walter F."/>
            <person name="Albersmeier A."/>
            <person name="Kalinowski J."/>
            <person name="Ruckert C."/>
        </authorList>
    </citation>
    <scope>NUCLEOTIDE SEQUENCE [LARGE SCALE GENOMIC DNA]</scope>
    <source>
        <strain evidence="2 3">KCTC 23968</strain>
    </source>
</reference>
<dbReference type="SUPFAM" id="SSF51197">
    <property type="entry name" value="Clavaminate synthase-like"/>
    <property type="match status" value="1"/>
</dbReference>
<dbReference type="RefSeq" id="WP_189582770.1">
    <property type="nucleotide sequence ID" value="NZ_BMYV01000001.1"/>
</dbReference>
<evidence type="ECO:0008006" key="4">
    <source>
        <dbReference type="Google" id="ProtNLM"/>
    </source>
</evidence>
<protein>
    <recommendedName>
        <fullName evidence="4">JmjC domain-containing protein</fullName>
    </recommendedName>
</protein>